<evidence type="ECO:0000313" key="3">
    <source>
        <dbReference type="Proteomes" id="UP000440096"/>
    </source>
</evidence>
<organism evidence="2 3">
    <name type="scientific">Amycolatopsis pithecellobii</name>
    <dbReference type="NCBI Taxonomy" id="664692"/>
    <lineage>
        <taxon>Bacteria</taxon>
        <taxon>Bacillati</taxon>
        <taxon>Actinomycetota</taxon>
        <taxon>Actinomycetes</taxon>
        <taxon>Pseudonocardiales</taxon>
        <taxon>Pseudonocardiaceae</taxon>
        <taxon>Amycolatopsis</taxon>
    </lineage>
</organism>
<accession>A0A6N7YWH0</accession>
<dbReference type="Proteomes" id="UP000440096">
    <property type="component" value="Unassembled WGS sequence"/>
</dbReference>
<evidence type="ECO:0000259" key="1">
    <source>
        <dbReference type="Pfam" id="PF04909"/>
    </source>
</evidence>
<protein>
    <submittedName>
        <fullName evidence="2">Amidohydrolase family protein</fullName>
    </submittedName>
</protein>
<dbReference type="AlphaFoldDB" id="A0A6N7YWH0"/>
<dbReference type="Pfam" id="PF04909">
    <property type="entry name" value="Amidohydro_2"/>
    <property type="match status" value="1"/>
</dbReference>
<proteinExistence type="predicted"/>
<dbReference type="Gene3D" id="3.20.20.140">
    <property type="entry name" value="Metal-dependent hydrolases"/>
    <property type="match status" value="1"/>
</dbReference>
<sequence>MTTTATPSVRTATRPLEDVFVMDSTVHGYNTTRENHTPGPFRERVGMQLSQMLIDGHQNLVPDGDPKWTLSKERFRRGADPELLGRALFHESDTDVCVYHGIPLYGIYRDGGSPLWVGKAMRERWPGRVALYGPVSPWEPGAVEEVDRLLDEDEVVGIKMYPMDIIRGEIHSYRLDDPEIAYPILERIQQRGIKVVATHKAMPQGQVPSEPFAPWDVAGAASTFPDLTFEIVHGGIAFLEETAWQIQRFPNVAVNLEQSSAILMIRQPTRFAHLLGQLLFWGGEDRIFWSSGAIGRHPQPFLERFWQFEIPERMQEEFGYPPLTEEVKRKILGLNHARLLGWDVDQVRSGLAADSIGLTKELDEPWSAA</sequence>
<gene>
    <name evidence="2" type="ORF">GKO32_26205</name>
</gene>
<dbReference type="GO" id="GO:0016787">
    <property type="term" value="F:hydrolase activity"/>
    <property type="evidence" value="ECO:0007669"/>
    <property type="project" value="UniProtKB-KW"/>
</dbReference>
<dbReference type="InterPro" id="IPR032466">
    <property type="entry name" value="Metal_Hydrolase"/>
</dbReference>
<dbReference type="EMBL" id="WMBA01000048">
    <property type="protein sequence ID" value="MTD57437.1"/>
    <property type="molecule type" value="Genomic_DNA"/>
</dbReference>
<dbReference type="InterPro" id="IPR006680">
    <property type="entry name" value="Amidohydro-rel"/>
</dbReference>
<dbReference type="SUPFAM" id="SSF51556">
    <property type="entry name" value="Metallo-dependent hydrolases"/>
    <property type="match status" value="1"/>
</dbReference>
<dbReference type="RefSeq" id="WP_154759568.1">
    <property type="nucleotide sequence ID" value="NZ_WMBA01000048.1"/>
</dbReference>
<evidence type="ECO:0000313" key="2">
    <source>
        <dbReference type="EMBL" id="MTD57437.1"/>
    </source>
</evidence>
<name>A0A6N7YWH0_9PSEU</name>
<reference evidence="2 3" key="1">
    <citation type="submission" date="2019-11" db="EMBL/GenBank/DDBJ databases">
        <title>Draft genome of Amycolatopsis RM579.</title>
        <authorList>
            <person name="Duangmal K."/>
            <person name="Mingma R."/>
        </authorList>
    </citation>
    <scope>NUCLEOTIDE SEQUENCE [LARGE SCALE GENOMIC DNA]</scope>
    <source>
        <strain evidence="2 3">RM579</strain>
    </source>
</reference>
<keyword evidence="2" id="KW-0378">Hydrolase</keyword>
<feature type="domain" description="Amidohydrolase-related" evidence="1">
    <location>
        <begin position="113"/>
        <end position="341"/>
    </location>
</feature>
<comment type="caution">
    <text evidence="2">The sequence shown here is derived from an EMBL/GenBank/DDBJ whole genome shotgun (WGS) entry which is preliminary data.</text>
</comment>
<dbReference type="PANTHER" id="PTHR42889">
    <property type="entry name" value="BLR3681 PROTEIN"/>
    <property type="match status" value="1"/>
</dbReference>
<keyword evidence="3" id="KW-1185">Reference proteome</keyword>
<dbReference type="PANTHER" id="PTHR42889:SF1">
    <property type="entry name" value="BLR3681 PROTEIN"/>
    <property type="match status" value="1"/>
</dbReference>
<dbReference type="OrthoDB" id="7325417at2"/>